<feature type="domain" description="F5/8 type C" evidence="2">
    <location>
        <begin position="32"/>
        <end position="168"/>
    </location>
</feature>
<keyword evidence="1" id="KW-0732">Signal</keyword>
<dbReference type="GeneID" id="95353968"/>
<dbReference type="Gene3D" id="2.60.120.260">
    <property type="entry name" value="Galactose-binding domain-like"/>
    <property type="match status" value="1"/>
</dbReference>
<organism evidence="3 4">
    <name type="scientific">Kitasatospora indigofera</name>
    <dbReference type="NCBI Taxonomy" id="67307"/>
    <lineage>
        <taxon>Bacteria</taxon>
        <taxon>Bacillati</taxon>
        <taxon>Actinomycetota</taxon>
        <taxon>Actinomycetes</taxon>
        <taxon>Kitasatosporales</taxon>
        <taxon>Streptomycetaceae</taxon>
        <taxon>Kitasatospora</taxon>
    </lineage>
</organism>
<reference evidence="3" key="1">
    <citation type="journal article" date="2014" name="Int. J. Syst. Evol. Microbiol.">
        <title>Complete genome sequence of Corynebacterium casei LMG S-19264T (=DSM 44701T), isolated from a smear-ripened cheese.</title>
        <authorList>
            <consortium name="US DOE Joint Genome Institute (JGI-PGF)"/>
            <person name="Walter F."/>
            <person name="Albersmeier A."/>
            <person name="Kalinowski J."/>
            <person name="Ruckert C."/>
        </authorList>
    </citation>
    <scope>NUCLEOTIDE SEQUENCE</scope>
    <source>
        <strain evidence="3">JCM 4646</strain>
    </source>
</reference>
<dbReference type="AlphaFoldDB" id="A0A919FUC3"/>
<name>A0A919FUC3_9ACTN</name>
<dbReference type="InterPro" id="IPR000421">
    <property type="entry name" value="FA58C"/>
</dbReference>
<dbReference type="InterPro" id="IPR018535">
    <property type="entry name" value="DUF1996"/>
</dbReference>
<dbReference type="Pfam" id="PF00754">
    <property type="entry name" value="F5_F8_type_C"/>
    <property type="match status" value="1"/>
</dbReference>
<dbReference type="PANTHER" id="PTHR43662:SF3">
    <property type="entry name" value="DOMAIN PROTEIN, PUTATIVE (AFU_ORTHOLOGUE AFUA_6G11970)-RELATED"/>
    <property type="match status" value="1"/>
</dbReference>
<accession>A0A919FUC3</accession>
<dbReference type="Proteomes" id="UP000617734">
    <property type="component" value="Unassembled WGS sequence"/>
</dbReference>
<dbReference type="Pfam" id="PF09362">
    <property type="entry name" value="DUF1996"/>
    <property type="match status" value="1"/>
</dbReference>
<reference evidence="3" key="2">
    <citation type="submission" date="2020-09" db="EMBL/GenBank/DDBJ databases">
        <authorList>
            <person name="Sun Q."/>
            <person name="Ohkuma M."/>
        </authorList>
    </citation>
    <scope>NUCLEOTIDE SEQUENCE</scope>
    <source>
        <strain evidence="3">JCM 4646</strain>
    </source>
</reference>
<gene>
    <name evidence="3" type="ORF">GCM10018781_35510</name>
</gene>
<evidence type="ECO:0000313" key="3">
    <source>
        <dbReference type="EMBL" id="GHH72563.1"/>
    </source>
</evidence>
<dbReference type="EMBL" id="BNBO01000018">
    <property type="protein sequence ID" value="GHH72563.1"/>
    <property type="molecule type" value="Genomic_DNA"/>
</dbReference>
<dbReference type="PROSITE" id="PS50022">
    <property type="entry name" value="FA58C_3"/>
    <property type="match status" value="1"/>
</dbReference>
<feature type="signal peptide" evidence="1">
    <location>
        <begin position="1"/>
        <end position="38"/>
    </location>
</feature>
<dbReference type="RefSeq" id="WP_190211822.1">
    <property type="nucleotide sequence ID" value="NZ_BNBO01000018.1"/>
</dbReference>
<proteinExistence type="predicted"/>
<evidence type="ECO:0000313" key="4">
    <source>
        <dbReference type="Proteomes" id="UP000617734"/>
    </source>
</evidence>
<dbReference type="InterPro" id="IPR008979">
    <property type="entry name" value="Galactose-bd-like_sf"/>
</dbReference>
<comment type="caution">
    <text evidence="3">The sequence shown here is derived from an EMBL/GenBank/DDBJ whole genome shotgun (WGS) entry which is preliminary data.</text>
</comment>
<feature type="chain" id="PRO_5036987905" description="F5/8 type C domain-containing protein" evidence="1">
    <location>
        <begin position="39"/>
        <end position="464"/>
    </location>
</feature>
<keyword evidence="4" id="KW-1185">Reference proteome</keyword>
<dbReference type="SUPFAM" id="SSF49785">
    <property type="entry name" value="Galactose-binding domain-like"/>
    <property type="match status" value="1"/>
</dbReference>
<protein>
    <recommendedName>
        <fullName evidence="2">F5/8 type C domain-containing protein</fullName>
    </recommendedName>
</protein>
<dbReference type="PANTHER" id="PTHR43662">
    <property type="match status" value="1"/>
</dbReference>
<evidence type="ECO:0000259" key="2">
    <source>
        <dbReference type="PROSITE" id="PS50022"/>
    </source>
</evidence>
<sequence length="464" mass="49318">MRPRFLSRGRPRRTSLAVAFAAVLALTGLSGTAQQAAAAGDPLISTARPVTASSIESLNFPAGAVVDNDLNTRWASTWTDPSWIQIDLGGTAAVSKVELDWEAAYAKAFQLQVSPDASNWTTVYSTANATGGVQNLAVTGSGRYIRLYATARGTQYGYSLLEFKVYGQVTVPTNGYVPANPQVTGVTPSTANPPHAYFHEFQANCTASHNLPDDPIVFPGQAGASHMHTFMGATNTNAASSLASLNTSASSCLAPADRSGYWMPSMYDGSTLVNPVGLQTIYYKSSVNDYTSVRPFPPGLRFVVGSPSATATQFATDPGYVAGWECGTSYHTSDLPVDCPGGGQVGIRYQAPSCWNGLYLDTPDHKSHMAYPVGGVCPATHPVALPMIEFKVAFPVNTANMSQLHLSSGRGFSFHYDFFNAWEAPTLAAMVNHCIVGGLQCDPRGYDENQPAKGAVLNAQYLLP</sequence>
<evidence type="ECO:0000256" key="1">
    <source>
        <dbReference type="SAM" id="SignalP"/>
    </source>
</evidence>